<accession>A0ACB9M1G7</accession>
<organism evidence="1 2">
    <name type="scientific">Bauhinia variegata</name>
    <name type="common">Purple orchid tree</name>
    <name type="synonym">Phanera variegata</name>
    <dbReference type="NCBI Taxonomy" id="167791"/>
    <lineage>
        <taxon>Eukaryota</taxon>
        <taxon>Viridiplantae</taxon>
        <taxon>Streptophyta</taxon>
        <taxon>Embryophyta</taxon>
        <taxon>Tracheophyta</taxon>
        <taxon>Spermatophyta</taxon>
        <taxon>Magnoliopsida</taxon>
        <taxon>eudicotyledons</taxon>
        <taxon>Gunneridae</taxon>
        <taxon>Pentapetalae</taxon>
        <taxon>rosids</taxon>
        <taxon>fabids</taxon>
        <taxon>Fabales</taxon>
        <taxon>Fabaceae</taxon>
        <taxon>Cercidoideae</taxon>
        <taxon>Cercideae</taxon>
        <taxon>Bauhiniinae</taxon>
        <taxon>Bauhinia</taxon>
    </lineage>
</organism>
<dbReference type="Proteomes" id="UP000828941">
    <property type="component" value="Chromosome 10"/>
</dbReference>
<comment type="caution">
    <text evidence="1">The sequence shown here is derived from an EMBL/GenBank/DDBJ whole genome shotgun (WGS) entry which is preliminary data.</text>
</comment>
<name>A0ACB9M1G7_BAUVA</name>
<gene>
    <name evidence="1" type="ORF">L6164_025773</name>
</gene>
<sequence length="664" mass="76169">MAKPISSQDPFSMTDDQIMKEVYESHIPGDENYDVEALLNVAKNIIKHSTQIADAYLMKNTTKSIEFAKDKPLPKGLTLPLSKLKQIGYQMTYQSTHEKDHAHQTTMAILYKLRNSNWDVKAAITLAAFAMEYGNFWHRAEIQATILPLGKSLALLNGGFDINRLQNIDIEIPAFDEFHNLVKLVLQIIEYIVELKKLSEIGVGQREVPELLEAIQEIHLDVYWFGQKKNNFCYGKDIDSADLAPARPTDIVYPLGKSSFPEDFIFGTATSAYQIEGAINKRGKSAWDTFTHLHPEKITDRSNGDVACDSYCLYDEDIKLMKEMNTRAYRFSISWSRILPELIPFVTLFHVDRPQVLEDKYGGFLKEDMIYDFRDFADLCFEKFGSWVKHWITFNEPHIYCYTGYVDGSFAPGHSSDPGIEPYKVAHNILRAHSEAVQVYKNKYKASQNGEIGITLDSMWAVPYSNEKKDRKAAFRAMDFWLGWFMEPLTTGAYPETMRTRVGERLRPFSDDESKKLKGSFDFIGINYYTSKFAADYSSENDPPSYITDTGVHLTELISFVTLFHMDYPQALQHEYGGFLSEEIAYDFRDFARLCFKEFGHLVKHWITFNEPHTYFYAGYIDGSSAAGRISDPGREPYRVGHNILLVHAEAVEVYNTGFKVLYI</sequence>
<dbReference type="EMBL" id="CM039435">
    <property type="protein sequence ID" value="KAI4317953.1"/>
    <property type="molecule type" value="Genomic_DNA"/>
</dbReference>
<evidence type="ECO:0000313" key="1">
    <source>
        <dbReference type="EMBL" id="KAI4317953.1"/>
    </source>
</evidence>
<protein>
    <submittedName>
        <fullName evidence="1">Uncharacterized protein</fullName>
    </submittedName>
</protein>
<reference evidence="1 2" key="1">
    <citation type="journal article" date="2022" name="DNA Res.">
        <title>Chromosomal-level genome assembly of the orchid tree Bauhinia variegata (Leguminosae; Cercidoideae) supports the allotetraploid origin hypothesis of Bauhinia.</title>
        <authorList>
            <person name="Zhong Y."/>
            <person name="Chen Y."/>
            <person name="Zheng D."/>
            <person name="Pang J."/>
            <person name="Liu Y."/>
            <person name="Luo S."/>
            <person name="Meng S."/>
            <person name="Qian L."/>
            <person name="Wei D."/>
            <person name="Dai S."/>
            <person name="Zhou R."/>
        </authorList>
    </citation>
    <scope>NUCLEOTIDE SEQUENCE [LARGE SCALE GENOMIC DNA]</scope>
    <source>
        <strain evidence="1">BV-YZ2020</strain>
    </source>
</reference>
<proteinExistence type="predicted"/>
<evidence type="ECO:0000313" key="2">
    <source>
        <dbReference type="Proteomes" id="UP000828941"/>
    </source>
</evidence>
<keyword evidence="2" id="KW-1185">Reference proteome</keyword>